<evidence type="ECO:0000256" key="3">
    <source>
        <dbReference type="ARBA" id="ARBA00022603"/>
    </source>
</evidence>
<dbReference type="InterPro" id="IPR029063">
    <property type="entry name" value="SAM-dependent_MTases_sf"/>
</dbReference>
<feature type="signal peptide" evidence="7">
    <location>
        <begin position="1"/>
        <end position="18"/>
    </location>
</feature>
<gene>
    <name evidence="8" type="ORF">THAPSDRAFT_3708</name>
</gene>
<protein>
    <recommendedName>
        <fullName evidence="2">tRNA (guanine(46)-N(7))-methyltransferase</fullName>
        <ecNumber evidence="2">2.1.1.33</ecNumber>
    </recommendedName>
</protein>
<keyword evidence="4" id="KW-0808">Transferase</keyword>
<feature type="chain" id="PRO_5002869164" description="tRNA (guanine(46)-N(7))-methyltransferase" evidence="7">
    <location>
        <begin position="19"/>
        <end position="620"/>
    </location>
</feature>
<accession>B8BYJ5</accession>
<reference evidence="8 9" key="1">
    <citation type="journal article" date="2004" name="Science">
        <title>The genome of the diatom Thalassiosira pseudonana: ecology, evolution, and metabolism.</title>
        <authorList>
            <person name="Armbrust E.V."/>
            <person name="Berges J.A."/>
            <person name="Bowler C."/>
            <person name="Green B.R."/>
            <person name="Martinez D."/>
            <person name="Putnam N.H."/>
            <person name="Zhou S."/>
            <person name="Allen A.E."/>
            <person name="Apt K.E."/>
            <person name="Bechner M."/>
            <person name="Brzezinski M.A."/>
            <person name="Chaal B.K."/>
            <person name="Chiovitti A."/>
            <person name="Davis A.K."/>
            <person name="Demarest M.S."/>
            <person name="Detter J.C."/>
            <person name="Glavina T."/>
            <person name="Goodstein D."/>
            <person name="Hadi M.Z."/>
            <person name="Hellsten U."/>
            <person name="Hildebrand M."/>
            <person name="Jenkins B.D."/>
            <person name="Jurka J."/>
            <person name="Kapitonov V.V."/>
            <person name="Kroger N."/>
            <person name="Lau W.W."/>
            <person name="Lane T.W."/>
            <person name="Larimer F.W."/>
            <person name="Lippmeier J.C."/>
            <person name="Lucas S."/>
            <person name="Medina M."/>
            <person name="Montsant A."/>
            <person name="Obornik M."/>
            <person name="Parker M.S."/>
            <person name="Palenik B."/>
            <person name="Pazour G.J."/>
            <person name="Richardson P.M."/>
            <person name="Rynearson T.A."/>
            <person name="Saito M.A."/>
            <person name="Schwartz D.C."/>
            <person name="Thamatrakoln K."/>
            <person name="Valentin K."/>
            <person name="Vardi A."/>
            <person name="Wilkerson F.P."/>
            <person name="Rokhsar D.S."/>
        </authorList>
    </citation>
    <scope>NUCLEOTIDE SEQUENCE [LARGE SCALE GENOMIC DNA]</scope>
    <source>
        <strain evidence="8 9">CCMP1335</strain>
    </source>
</reference>
<dbReference type="OMA" id="HESACEQ"/>
<dbReference type="Proteomes" id="UP000001449">
    <property type="component" value="Chromosome 3"/>
</dbReference>
<dbReference type="EMBL" id="CM000640">
    <property type="protein sequence ID" value="EED93900.1"/>
    <property type="molecule type" value="Genomic_DNA"/>
</dbReference>
<keyword evidence="9" id="KW-1185">Reference proteome</keyword>
<evidence type="ECO:0000256" key="1">
    <source>
        <dbReference type="ARBA" id="ARBA00000142"/>
    </source>
</evidence>
<name>B8BYJ5_THAPS</name>
<dbReference type="GO" id="GO:0036265">
    <property type="term" value="P:RNA (guanine-N7)-methylation"/>
    <property type="evidence" value="ECO:0000318"/>
    <property type="project" value="GO_Central"/>
</dbReference>
<proteinExistence type="predicted"/>
<evidence type="ECO:0000256" key="2">
    <source>
        <dbReference type="ARBA" id="ARBA00011977"/>
    </source>
</evidence>
<dbReference type="InterPro" id="IPR003358">
    <property type="entry name" value="tRNA_(Gua-N-7)_MeTrfase_Trmb"/>
</dbReference>
<dbReference type="PROSITE" id="PS51625">
    <property type="entry name" value="SAM_MT_TRMB"/>
    <property type="match status" value="1"/>
</dbReference>
<keyword evidence="6" id="KW-0819">tRNA processing</keyword>
<dbReference type="SUPFAM" id="SSF53335">
    <property type="entry name" value="S-adenosyl-L-methionine-dependent methyltransferases"/>
    <property type="match status" value="1"/>
</dbReference>
<dbReference type="RefSeq" id="XP_002288464.1">
    <property type="nucleotide sequence ID" value="XM_002288428.1"/>
</dbReference>
<evidence type="ECO:0000313" key="9">
    <source>
        <dbReference type="Proteomes" id="UP000001449"/>
    </source>
</evidence>
<keyword evidence="3" id="KW-0489">Methyltransferase</keyword>
<dbReference type="KEGG" id="tps:THAPSDRAFT_3708"/>
<evidence type="ECO:0000256" key="4">
    <source>
        <dbReference type="ARBA" id="ARBA00022679"/>
    </source>
</evidence>
<dbReference type="GeneID" id="7451319"/>
<evidence type="ECO:0000256" key="6">
    <source>
        <dbReference type="ARBA" id="ARBA00022694"/>
    </source>
</evidence>
<dbReference type="GO" id="GO:0043527">
    <property type="term" value="C:tRNA methyltransferase complex"/>
    <property type="evidence" value="ECO:0000318"/>
    <property type="project" value="GO_Central"/>
</dbReference>
<dbReference type="Gene3D" id="3.40.50.150">
    <property type="entry name" value="Vaccinia Virus protein VP39"/>
    <property type="match status" value="1"/>
</dbReference>
<evidence type="ECO:0000256" key="7">
    <source>
        <dbReference type="SAM" id="SignalP"/>
    </source>
</evidence>
<keyword evidence="5" id="KW-0949">S-adenosyl-L-methionine</keyword>
<evidence type="ECO:0000313" key="8">
    <source>
        <dbReference type="EMBL" id="EED93900.1"/>
    </source>
</evidence>
<dbReference type="STRING" id="35128.B8BYJ5"/>
<dbReference type="GO" id="GO:0008176">
    <property type="term" value="F:tRNA (guanine(46)-N7)-methyltransferase activity"/>
    <property type="evidence" value="ECO:0000318"/>
    <property type="project" value="GO_Central"/>
</dbReference>
<dbReference type="PANTHER" id="PTHR23417:SF21">
    <property type="entry name" value="TRNA (GUANINE-N(7)-)-METHYLTRANSFERASE"/>
    <property type="match status" value="1"/>
</dbReference>
<sequence length="620" mass="68963">MMTFLCLVVLQSITSVACRLHFTCLTIKENIHYRSVEYQEYERIGVRSDARWKGDYDRADELRQSLDDISIDVPWSRILPSTNLDITQTADLTGSVTCKVIVTDLPRSKGGRSTWELIPNDNPALHTNSQSQDDVLQLAHAALGLAVSASERGEDVNEDDLNSIVERAENRLKQLKQRKVLSSFLPETALAGELHGRKAADSALWFALAGTQSSTVYDELVDITTDELLRFGNKPSCRAKDILHIVERVAMCGIVGSASQRLYRVAADCLETKLSGTSDTTNDESRDDTIDYEEESDGSIDYQDVINSLRDSSFGLHSDRPLLGLWRFSTRQRKQRSFFRNAARHYDGRFRDTKSAEQSQSVGGDKLDQYDWPAMFEDPTNPLVVDVGCGMGVSTLGLASLSTDEVQSTNNGIQMDWSGCNYVGVDLSRLAIRYASGVSGRSSLSSHLRFIVDQAEECLEKIRDSYPGKVQLIMVQFPTPFRFQYASEEEDEEKGYNAQLPDTASGDFMVSEKLLSEIHAVLTQNEGKLLIQSNCEDVAVHMQNIAVNNCGFEPVTFVEAVRSLSDSQKRAQDWVTLGGERAIGNNWSGSPLLPLKGRTETEVACLLNSKPVHRCLLVPK</sequence>
<dbReference type="HOGENOM" id="CLU_441145_0_0_1"/>
<keyword evidence="7" id="KW-0732">Signal</keyword>
<reference evidence="8 9" key="2">
    <citation type="journal article" date="2008" name="Nature">
        <title>The Phaeodactylum genome reveals the evolutionary history of diatom genomes.</title>
        <authorList>
            <person name="Bowler C."/>
            <person name="Allen A.E."/>
            <person name="Badger J.H."/>
            <person name="Grimwood J."/>
            <person name="Jabbari K."/>
            <person name="Kuo A."/>
            <person name="Maheswari U."/>
            <person name="Martens C."/>
            <person name="Maumus F."/>
            <person name="Otillar R.P."/>
            <person name="Rayko E."/>
            <person name="Salamov A."/>
            <person name="Vandepoele K."/>
            <person name="Beszteri B."/>
            <person name="Gruber A."/>
            <person name="Heijde M."/>
            <person name="Katinka M."/>
            <person name="Mock T."/>
            <person name="Valentin K."/>
            <person name="Verret F."/>
            <person name="Berges J.A."/>
            <person name="Brownlee C."/>
            <person name="Cadoret J.P."/>
            <person name="Chiovitti A."/>
            <person name="Choi C.J."/>
            <person name="Coesel S."/>
            <person name="De Martino A."/>
            <person name="Detter J.C."/>
            <person name="Durkin C."/>
            <person name="Falciatore A."/>
            <person name="Fournet J."/>
            <person name="Haruta M."/>
            <person name="Huysman M.J."/>
            <person name="Jenkins B.D."/>
            <person name="Jiroutova K."/>
            <person name="Jorgensen R.E."/>
            <person name="Joubert Y."/>
            <person name="Kaplan A."/>
            <person name="Kroger N."/>
            <person name="Kroth P.G."/>
            <person name="La Roche J."/>
            <person name="Lindquist E."/>
            <person name="Lommer M."/>
            <person name="Martin-Jezequel V."/>
            <person name="Lopez P.J."/>
            <person name="Lucas S."/>
            <person name="Mangogna M."/>
            <person name="McGinnis K."/>
            <person name="Medlin L.K."/>
            <person name="Montsant A."/>
            <person name="Oudot-Le Secq M.P."/>
            <person name="Napoli C."/>
            <person name="Obornik M."/>
            <person name="Parker M.S."/>
            <person name="Petit J.L."/>
            <person name="Porcel B.M."/>
            <person name="Poulsen N."/>
            <person name="Robison M."/>
            <person name="Rychlewski L."/>
            <person name="Rynearson T.A."/>
            <person name="Schmutz J."/>
            <person name="Shapiro H."/>
            <person name="Siaut M."/>
            <person name="Stanley M."/>
            <person name="Sussman M.R."/>
            <person name="Taylor A.R."/>
            <person name="Vardi A."/>
            <person name="von Dassow P."/>
            <person name="Vyverman W."/>
            <person name="Willis A."/>
            <person name="Wyrwicz L.S."/>
            <person name="Rokhsar D.S."/>
            <person name="Weissenbach J."/>
            <person name="Armbrust E.V."/>
            <person name="Green B.R."/>
            <person name="Van de Peer Y."/>
            <person name="Grigoriev I.V."/>
        </authorList>
    </citation>
    <scope>NUCLEOTIDE SEQUENCE [LARGE SCALE GENOMIC DNA]</scope>
    <source>
        <strain evidence="8 9">CCMP1335</strain>
    </source>
</reference>
<dbReference type="GO" id="GO:0030488">
    <property type="term" value="P:tRNA methylation"/>
    <property type="evidence" value="ECO:0000318"/>
    <property type="project" value="GO_Central"/>
</dbReference>
<dbReference type="PANTHER" id="PTHR23417">
    <property type="entry name" value="3-DEOXY-D-MANNO-OCTULOSONIC-ACID TRANSFERASE/TRNA GUANINE-N 7 - -METHYLTRANSFERASE"/>
    <property type="match status" value="1"/>
</dbReference>
<dbReference type="eggNOG" id="ENOG502SETK">
    <property type="taxonomic scope" value="Eukaryota"/>
</dbReference>
<dbReference type="EC" id="2.1.1.33" evidence="2"/>
<organism evidence="8 9">
    <name type="scientific">Thalassiosira pseudonana</name>
    <name type="common">Marine diatom</name>
    <name type="synonym">Cyclotella nana</name>
    <dbReference type="NCBI Taxonomy" id="35128"/>
    <lineage>
        <taxon>Eukaryota</taxon>
        <taxon>Sar</taxon>
        <taxon>Stramenopiles</taxon>
        <taxon>Ochrophyta</taxon>
        <taxon>Bacillariophyta</taxon>
        <taxon>Coscinodiscophyceae</taxon>
        <taxon>Thalassiosirophycidae</taxon>
        <taxon>Thalassiosirales</taxon>
        <taxon>Thalassiosiraceae</taxon>
        <taxon>Thalassiosira</taxon>
    </lineage>
</organism>
<dbReference type="AlphaFoldDB" id="B8BYJ5"/>
<comment type="catalytic activity">
    <reaction evidence="1">
        <text>guanosine(46) in tRNA + S-adenosyl-L-methionine = N(7)-methylguanosine(46) in tRNA + S-adenosyl-L-homocysteine</text>
        <dbReference type="Rhea" id="RHEA:42708"/>
        <dbReference type="Rhea" id="RHEA-COMP:10188"/>
        <dbReference type="Rhea" id="RHEA-COMP:10189"/>
        <dbReference type="ChEBI" id="CHEBI:57856"/>
        <dbReference type="ChEBI" id="CHEBI:59789"/>
        <dbReference type="ChEBI" id="CHEBI:74269"/>
        <dbReference type="ChEBI" id="CHEBI:74480"/>
        <dbReference type="EC" id="2.1.1.33"/>
    </reaction>
</comment>
<dbReference type="InParanoid" id="B8BYJ5"/>
<dbReference type="PaxDb" id="35128-Thaps3708"/>
<evidence type="ECO:0000256" key="5">
    <source>
        <dbReference type="ARBA" id="ARBA00022691"/>
    </source>
</evidence>